<name>A0AC61R293_9FIRM</name>
<protein>
    <submittedName>
        <fullName evidence="1">Uncharacterized protein</fullName>
    </submittedName>
</protein>
<sequence length="310" mass="33496">MKKIGYEISAAAILLFLFLCPAQALAASRRGLHLWFDTLLPTLLPFMIFSNILIRADLVRPLVSVLSPIFHGILRLSPGGTYALLMGFLCGCPMGAKTLADLRLRGQITQEEAQYLLGFCNNISPSFVMNFLVMEQMNAPELLVPSLVILYGAPLLYGILTNPAYRRASQKISSDTKVCSLSSAPKEPLCFGMVDSCILDGVTTIVKLGCYVMLFAILAGIIQTLPVPAQGKALLTALSEITNGIPAIMEGFSFPLNFLFLMVMVSYGGLSALAQTDSAAKNAHFSIGKYVRSKLITSLIALLLSLCFLS</sequence>
<evidence type="ECO:0000313" key="2">
    <source>
        <dbReference type="Proteomes" id="UP000307720"/>
    </source>
</evidence>
<dbReference type="Proteomes" id="UP000307720">
    <property type="component" value="Unassembled WGS sequence"/>
</dbReference>
<gene>
    <name evidence="1" type="ORF">E5357_02095</name>
</gene>
<dbReference type="EMBL" id="SRZB01000002">
    <property type="protein sequence ID" value="TGY00317.1"/>
    <property type="molecule type" value="Genomic_DNA"/>
</dbReference>
<reference evidence="1" key="1">
    <citation type="submission" date="2019-04" db="EMBL/GenBank/DDBJ databases">
        <title>Microbes associate with the intestines of laboratory mice.</title>
        <authorList>
            <person name="Navarre W."/>
            <person name="Wong E."/>
            <person name="Huang K."/>
            <person name="Tropini C."/>
            <person name="Ng K."/>
            <person name="Yu B."/>
        </authorList>
    </citation>
    <scope>NUCLEOTIDE SEQUENCE</scope>
    <source>
        <strain evidence="1">NM72_1-8</strain>
    </source>
</reference>
<comment type="caution">
    <text evidence="1">The sequence shown here is derived from an EMBL/GenBank/DDBJ whole genome shotgun (WGS) entry which is preliminary data.</text>
</comment>
<keyword evidence="2" id="KW-1185">Reference proteome</keyword>
<proteinExistence type="predicted"/>
<accession>A0AC61R293</accession>
<evidence type="ECO:0000313" key="1">
    <source>
        <dbReference type="EMBL" id="TGY00317.1"/>
    </source>
</evidence>
<organism evidence="1 2">
    <name type="scientific">Hominisplanchenecus murintestinalis</name>
    <dbReference type="NCBI Taxonomy" id="2941517"/>
    <lineage>
        <taxon>Bacteria</taxon>
        <taxon>Bacillati</taxon>
        <taxon>Bacillota</taxon>
        <taxon>Clostridia</taxon>
        <taxon>Lachnospirales</taxon>
        <taxon>Lachnospiraceae</taxon>
        <taxon>Hominisplanchenecus</taxon>
    </lineage>
</organism>